<comment type="similarity">
    <text evidence="3">Belongs to the cytochrome P450 family.</text>
</comment>
<evidence type="ECO:0000256" key="10">
    <source>
        <dbReference type="ARBA" id="ARBA00023033"/>
    </source>
</evidence>
<dbReference type="PANTHER" id="PTHR47953:SF19">
    <property type="entry name" value="OS06G0641600 PROTEIN"/>
    <property type="match status" value="1"/>
</dbReference>
<dbReference type="InterPro" id="IPR036396">
    <property type="entry name" value="Cyt_P450_sf"/>
</dbReference>
<dbReference type="GO" id="GO:0020037">
    <property type="term" value="F:heme binding"/>
    <property type="evidence" value="ECO:0007669"/>
    <property type="project" value="InterPro"/>
</dbReference>
<keyword evidence="5" id="KW-0812">Transmembrane</keyword>
<dbReference type="GO" id="GO:0016705">
    <property type="term" value="F:oxidoreductase activity, acting on paired donors, with incorporation or reduction of molecular oxygen"/>
    <property type="evidence" value="ECO:0007669"/>
    <property type="project" value="InterPro"/>
</dbReference>
<dbReference type="GO" id="GO:0004497">
    <property type="term" value="F:monooxygenase activity"/>
    <property type="evidence" value="ECO:0007669"/>
    <property type="project" value="UniProtKB-KW"/>
</dbReference>
<name>A0AAV5FEF5_ELECO</name>
<evidence type="ECO:0000256" key="11">
    <source>
        <dbReference type="ARBA" id="ARBA00023136"/>
    </source>
</evidence>
<keyword evidence="14" id="KW-1185">Reference proteome</keyword>
<evidence type="ECO:0000256" key="12">
    <source>
        <dbReference type="SAM" id="SignalP"/>
    </source>
</evidence>
<reference evidence="13" key="1">
    <citation type="journal article" date="2018" name="DNA Res.">
        <title>Multiple hybrid de novo genome assembly of finger millet, an orphan allotetraploid crop.</title>
        <authorList>
            <person name="Hatakeyama M."/>
            <person name="Aluri S."/>
            <person name="Balachadran M.T."/>
            <person name="Sivarajan S.R."/>
            <person name="Patrignani A."/>
            <person name="Gruter S."/>
            <person name="Poveda L."/>
            <person name="Shimizu-Inatsugi R."/>
            <person name="Baeten J."/>
            <person name="Francoijs K.J."/>
            <person name="Nataraja K.N."/>
            <person name="Reddy Y.A.N."/>
            <person name="Phadnis S."/>
            <person name="Ravikumar R.L."/>
            <person name="Schlapbach R."/>
            <person name="Sreeman S.M."/>
            <person name="Shimizu K.K."/>
        </authorList>
    </citation>
    <scope>NUCLEOTIDE SEQUENCE</scope>
</reference>
<keyword evidence="10" id="KW-0503">Monooxygenase</keyword>
<protein>
    <submittedName>
        <fullName evidence="13">Uncharacterized protein</fullName>
    </submittedName>
</protein>
<keyword evidence="4" id="KW-0349">Heme</keyword>
<feature type="chain" id="PRO_5043663459" evidence="12">
    <location>
        <begin position="18"/>
        <end position="85"/>
    </location>
</feature>
<evidence type="ECO:0000313" key="14">
    <source>
        <dbReference type="Proteomes" id="UP001054889"/>
    </source>
</evidence>
<evidence type="ECO:0000256" key="4">
    <source>
        <dbReference type="ARBA" id="ARBA00022617"/>
    </source>
</evidence>
<dbReference type="SUPFAM" id="SSF48264">
    <property type="entry name" value="Cytochrome P450"/>
    <property type="match status" value="1"/>
</dbReference>
<keyword evidence="11" id="KW-0472">Membrane</keyword>
<organism evidence="13 14">
    <name type="scientific">Eleusine coracana subsp. coracana</name>
    <dbReference type="NCBI Taxonomy" id="191504"/>
    <lineage>
        <taxon>Eukaryota</taxon>
        <taxon>Viridiplantae</taxon>
        <taxon>Streptophyta</taxon>
        <taxon>Embryophyta</taxon>
        <taxon>Tracheophyta</taxon>
        <taxon>Spermatophyta</taxon>
        <taxon>Magnoliopsida</taxon>
        <taxon>Liliopsida</taxon>
        <taxon>Poales</taxon>
        <taxon>Poaceae</taxon>
        <taxon>PACMAD clade</taxon>
        <taxon>Chloridoideae</taxon>
        <taxon>Cynodonteae</taxon>
        <taxon>Eleusininae</taxon>
        <taxon>Eleusine</taxon>
    </lineage>
</organism>
<feature type="signal peptide" evidence="12">
    <location>
        <begin position="1"/>
        <end position="17"/>
    </location>
</feature>
<keyword evidence="7" id="KW-1133">Transmembrane helix</keyword>
<comment type="subcellular location">
    <subcellularLocation>
        <location evidence="2">Membrane</location>
        <topology evidence="2">Single-pass membrane protein</topology>
    </subcellularLocation>
</comment>
<evidence type="ECO:0000256" key="1">
    <source>
        <dbReference type="ARBA" id="ARBA00001971"/>
    </source>
</evidence>
<comment type="cofactor">
    <cofactor evidence="1">
        <name>heme</name>
        <dbReference type="ChEBI" id="CHEBI:30413"/>
    </cofactor>
</comment>
<keyword evidence="8" id="KW-0560">Oxidoreductase</keyword>
<dbReference type="EMBL" id="BQKI01000084">
    <property type="protein sequence ID" value="GJN33362.1"/>
    <property type="molecule type" value="Genomic_DNA"/>
</dbReference>
<reference evidence="13" key="2">
    <citation type="submission" date="2021-12" db="EMBL/GenBank/DDBJ databases">
        <title>Resequencing data analysis of finger millet.</title>
        <authorList>
            <person name="Hatakeyama M."/>
            <person name="Aluri S."/>
            <person name="Balachadran M.T."/>
            <person name="Sivarajan S.R."/>
            <person name="Poveda L."/>
            <person name="Shimizu-Inatsugi R."/>
            <person name="Schlapbach R."/>
            <person name="Sreeman S.M."/>
            <person name="Shimizu K.K."/>
        </authorList>
    </citation>
    <scope>NUCLEOTIDE SEQUENCE</scope>
</reference>
<evidence type="ECO:0000313" key="13">
    <source>
        <dbReference type="EMBL" id="GJN33362.1"/>
    </source>
</evidence>
<evidence type="ECO:0000256" key="3">
    <source>
        <dbReference type="ARBA" id="ARBA00010617"/>
    </source>
</evidence>
<evidence type="ECO:0000256" key="2">
    <source>
        <dbReference type="ARBA" id="ARBA00004167"/>
    </source>
</evidence>
<accession>A0AAV5FEF5</accession>
<evidence type="ECO:0000256" key="5">
    <source>
        <dbReference type="ARBA" id="ARBA00022692"/>
    </source>
</evidence>
<dbReference type="Proteomes" id="UP001054889">
    <property type="component" value="Unassembled WGS sequence"/>
</dbReference>
<dbReference type="Gene3D" id="1.10.630.10">
    <property type="entry name" value="Cytochrome P450"/>
    <property type="match status" value="1"/>
</dbReference>
<dbReference type="AlphaFoldDB" id="A0AAV5FEF5"/>
<dbReference type="GO" id="GO:0005506">
    <property type="term" value="F:iron ion binding"/>
    <property type="evidence" value="ECO:0007669"/>
    <property type="project" value="InterPro"/>
</dbReference>
<dbReference type="PANTHER" id="PTHR47953">
    <property type="entry name" value="OS08G0105600 PROTEIN"/>
    <property type="match status" value="1"/>
</dbReference>
<evidence type="ECO:0000256" key="8">
    <source>
        <dbReference type="ARBA" id="ARBA00023002"/>
    </source>
</evidence>
<dbReference type="InterPro" id="IPR052306">
    <property type="entry name" value="CYP450_71D"/>
</dbReference>
<evidence type="ECO:0000256" key="7">
    <source>
        <dbReference type="ARBA" id="ARBA00022989"/>
    </source>
</evidence>
<sequence>MYPGIAFGMANMKLALASLLYHFDWELPDGIAPGELDMVEAPGELDMPRRRPGSRFCLVPTRPRAAARGIDYLYIFYGPVGALAM</sequence>
<keyword evidence="12" id="KW-0732">Signal</keyword>
<evidence type="ECO:0000256" key="9">
    <source>
        <dbReference type="ARBA" id="ARBA00023004"/>
    </source>
</evidence>
<proteinExistence type="inferred from homology"/>
<keyword evidence="6" id="KW-0479">Metal-binding</keyword>
<dbReference type="GO" id="GO:0016020">
    <property type="term" value="C:membrane"/>
    <property type="evidence" value="ECO:0007669"/>
    <property type="project" value="UniProtKB-SubCell"/>
</dbReference>
<gene>
    <name evidence="13" type="primary">gb21955</name>
    <name evidence="13" type="ORF">PR202_gb21955</name>
</gene>
<evidence type="ECO:0000256" key="6">
    <source>
        <dbReference type="ARBA" id="ARBA00022723"/>
    </source>
</evidence>
<comment type="caution">
    <text evidence="13">The sequence shown here is derived from an EMBL/GenBank/DDBJ whole genome shotgun (WGS) entry which is preliminary data.</text>
</comment>
<keyword evidence="9" id="KW-0408">Iron</keyword>